<proteinExistence type="predicted"/>
<sequence>MARMKLLDVKKELRERAPVFAARVAPIYRLLGWAWGGADHHIPNEKEICETILHLIDYMDDVDHTNGTGGLWVYSHADEKTFGIYMAIEENCYR</sequence>
<gene>
    <name evidence="1" type="ORF">LCGC14_2946600</name>
</gene>
<name>A0A0F9A7N1_9ZZZZ</name>
<evidence type="ECO:0000313" key="1">
    <source>
        <dbReference type="EMBL" id="KKK68181.1"/>
    </source>
</evidence>
<comment type="caution">
    <text evidence="1">The sequence shown here is derived from an EMBL/GenBank/DDBJ whole genome shotgun (WGS) entry which is preliminary data.</text>
</comment>
<organism evidence="1">
    <name type="scientific">marine sediment metagenome</name>
    <dbReference type="NCBI Taxonomy" id="412755"/>
    <lineage>
        <taxon>unclassified sequences</taxon>
        <taxon>metagenomes</taxon>
        <taxon>ecological metagenomes</taxon>
    </lineage>
</organism>
<dbReference type="AlphaFoldDB" id="A0A0F9A7N1"/>
<accession>A0A0F9A7N1</accession>
<reference evidence="1" key="1">
    <citation type="journal article" date="2015" name="Nature">
        <title>Complex archaea that bridge the gap between prokaryotes and eukaryotes.</title>
        <authorList>
            <person name="Spang A."/>
            <person name="Saw J.H."/>
            <person name="Jorgensen S.L."/>
            <person name="Zaremba-Niedzwiedzka K."/>
            <person name="Martijn J."/>
            <person name="Lind A.E."/>
            <person name="van Eijk R."/>
            <person name="Schleper C."/>
            <person name="Guy L."/>
            <person name="Ettema T.J."/>
        </authorList>
    </citation>
    <scope>NUCLEOTIDE SEQUENCE</scope>
</reference>
<protein>
    <submittedName>
        <fullName evidence="1">Uncharacterized protein</fullName>
    </submittedName>
</protein>
<dbReference type="EMBL" id="LAZR01059256">
    <property type="protein sequence ID" value="KKK68181.1"/>
    <property type="molecule type" value="Genomic_DNA"/>
</dbReference>